<sequence>MGRQGGARNGRWDKPGSHGLSR</sequence>
<accession>A0A0E9USY9</accession>
<organism evidence="2">
    <name type="scientific">Anguilla anguilla</name>
    <name type="common">European freshwater eel</name>
    <name type="synonym">Muraena anguilla</name>
    <dbReference type="NCBI Taxonomy" id="7936"/>
    <lineage>
        <taxon>Eukaryota</taxon>
        <taxon>Metazoa</taxon>
        <taxon>Chordata</taxon>
        <taxon>Craniata</taxon>
        <taxon>Vertebrata</taxon>
        <taxon>Euteleostomi</taxon>
        <taxon>Actinopterygii</taxon>
        <taxon>Neopterygii</taxon>
        <taxon>Teleostei</taxon>
        <taxon>Anguilliformes</taxon>
        <taxon>Anguillidae</taxon>
        <taxon>Anguilla</taxon>
    </lineage>
</organism>
<dbReference type="AlphaFoldDB" id="A0A0E9USY9"/>
<feature type="region of interest" description="Disordered" evidence="1">
    <location>
        <begin position="1"/>
        <end position="22"/>
    </location>
</feature>
<protein>
    <submittedName>
        <fullName evidence="2">Uncharacterized protein</fullName>
    </submittedName>
</protein>
<dbReference type="EMBL" id="GBXM01039645">
    <property type="protein sequence ID" value="JAH68932.1"/>
    <property type="molecule type" value="Transcribed_RNA"/>
</dbReference>
<name>A0A0E9USY9_ANGAN</name>
<reference evidence="2" key="2">
    <citation type="journal article" date="2015" name="Fish Shellfish Immunol.">
        <title>Early steps in the European eel (Anguilla anguilla)-Vibrio vulnificus interaction in the gills: Role of the RtxA13 toxin.</title>
        <authorList>
            <person name="Callol A."/>
            <person name="Pajuelo D."/>
            <person name="Ebbesson L."/>
            <person name="Teles M."/>
            <person name="MacKenzie S."/>
            <person name="Amaro C."/>
        </authorList>
    </citation>
    <scope>NUCLEOTIDE SEQUENCE</scope>
</reference>
<proteinExistence type="predicted"/>
<evidence type="ECO:0000256" key="1">
    <source>
        <dbReference type="SAM" id="MobiDB-lite"/>
    </source>
</evidence>
<reference evidence="2" key="1">
    <citation type="submission" date="2014-11" db="EMBL/GenBank/DDBJ databases">
        <authorList>
            <person name="Amaro Gonzalez C."/>
        </authorList>
    </citation>
    <scope>NUCLEOTIDE SEQUENCE</scope>
</reference>
<evidence type="ECO:0000313" key="2">
    <source>
        <dbReference type="EMBL" id="JAH68932.1"/>
    </source>
</evidence>